<gene>
    <name evidence="1" type="ORF">I7822_06030</name>
</gene>
<dbReference type="EMBL" id="JAGDEL010000003">
    <property type="protein sequence ID" value="MBO1511231.1"/>
    <property type="molecule type" value="Genomic_DNA"/>
</dbReference>
<sequence>MQHGLMITKDNTGWTNDYSKAKNPYFTGRMCYSLRCSFLHYGTLQKIQLIRAGAYILPLVGYLIGTEKSVTYAFLTKIKICYVEYCLA</sequence>
<keyword evidence="2" id="KW-1185">Reference proteome</keyword>
<name>A0ABS3MYX5_9BACI</name>
<comment type="caution">
    <text evidence="1">The sequence shown here is derived from an EMBL/GenBank/DDBJ whole genome shotgun (WGS) entry which is preliminary data.</text>
</comment>
<accession>A0ABS3MYX5</accession>
<evidence type="ECO:0000313" key="2">
    <source>
        <dbReference type="Proteomes" id="UP000663981"/>
    </source>
</evidence>
<proteinExistence type="predicted"/>
<dbReference type="RefSeq" id="WP_207976047.1">
    <property type="nucleotide sequence ID" value="NZ_JAGDEL010000003.1"/>
</dbReference>
<organism evidence="1 2">
    <name type="scientific">Metabacillus bambusae</name>
    <dbReference type="NCBI Taxonomy" id="2795218"/>
    <lineage>
        <taxon>Bacteria</taxon>
        <taxon>Bacillati</taxon>
        <taxon>Bacillota</taxon>
        <taxon>Bacilli</taxon>
        <taxon>Bacillales</taxon>
        <taxon>Bacillaceae</taxon>
        <taxon>Metabacillus</taxon>
    </lineage>
</organism>
<reference evidence="1 2" key="1">
    <citation type="submission" date="2021-03" db="EMBL/GenBank/DDBJ databases">
        <title>Whole genome sequence of Metabacillus bambusae BG109.</title>
        <authorList>
            <person name="Jeong J.W."/>
        </authorList>
    </citation>
    <scope>NUCLEOTIDE SEQUENCE [LARGE SCALE GENOMIC DNA]</scope>
    <source>
        <strain evidence="1 2">BG109</strain>
    </source>
</reference>
<protein>
    <submittedName>
        <fullName evidence="1">Uncharacterized protein</fullName>
    </submittedName>
</protein>
<dbReference type="Proteomes" id="UP000663981">
    <property type="component" value="Unassembled WGS sequence"/>
</dbReference>
<evidence type="ECO:0000313" key="1">
    <source>
        <dbReference type="EMBL" id="MBO1511231.1"/>
    </source>
</evidence>